<organism evidence="2 3">
    <name type="scientific">Phyllostomus discolor</name>
    <name type="common">pale spear-nosed bat</name>
    <dbReference type="NCBI Taxonomy" id="89673"/>
    <lineage>
        <taxon>Eukaryota</taxon>
        <taxon>Metazoa</taxon>
        <taxon>Chordata</taxon>
        <taxon>Craniata</taxon>
        <taxon>Vertebrata</taxon>
        <taxon>Euteleostomi</taxon>
        <taxon>Mammalia</taxon>
        <taxon>Eutheria</taxon>
        <taxon>Laurasiatheria</taxon>
        <taxon>Chiroptera</taxon>
        <taxon>Yangochiroptera</taxon>
        <taxon>Phyllostomidae</taxon>
        <taxon>Phyllostominae</taxon>
        <taxon>Phyllostomus</taxon>
    </lineage>
</organism>
<dbReference type="AlphaFoldDB" id="A0A834AH31"/>
<feature type="transmembrane region" description="Helical" evidence="1">
    <location>
        <begin position="96"/>
        <end position="118"/>
    </location>
</feature>
<feature type="transmembrane region" description="Helical" evidence="1">
    <location>
        <begin position="21"/>
        <end position="43"/>
    </location>
</feature>
<comment type="caution">
    <text evidence="2">The sequence shown here is derived from an EMBL/GenBank/DDBJ whole genome shotgun (WGS) entry which is preliminary data.</text>
</comment>
<evidence type="ECO:0000313" key="2">
    <source>
        <dbReference type="EMBL" id="KAF6109576.1"/>
    </source>
</evidence>
<gene>
    <name evidence="2" type="ORF">HJG60_010844</name>
</gene>
<name>A0A834AH31_9CHIR</name>
<sequence length="121" mass="14287">MLCVNMCTYSDSSSEATFGQYWYQFCSTFQFMGIKLYNLVFPFHYYSKRIFNRACFENFNLTPNSCNYNVTLNDTERPDSIANTYLPYFIKAFLKIGLQIVLFSRWLSLYLMVPVSFINAL</sequence>
<protein>
    <submittedName>
        <fullName evidence="2">Uncharacterized protein</fullName>
    </submittedName>
</protein>
<proteinExistence type="predicted"/>
<accession>A0A834AH31</accession>
<dbReference type="EMBL" id="JABVXQ010000005">
    <property type="protein sequence ID" value="KAF6109576.1"/>
    <property type="molecule type" value="Genomic_DNA"/>
</dbReference>
<keyword evidence="1" id="KW-0812">Transmembrane</keyword>
<reference evidence="2 3" key="1">
    <citation type="journal article" date="2020" name="Nature">
        <title>Six reference-quality genomes reveal evolution of bat adaptations.</title>
        <authorList>
            <person name="Jebb D."/>
            <person name="Huang Z."/>
            <person name="Pippel M."/>
            <person name="Hughes G.M."/>
            <person name="Lavrichenko K."/>
            <person name="Devanna P."/>
            <person name="Winkler S."/>
            <person name="Jermiin L.S."/>
            <person name="Skirmuntt E.C."/>
            <person name="Katzourakis A."/>
            <person name="Burkitt-Gray L."/>
            <person name="Ray D.A."/>
            <person name="Sullivan K.A.M."/>
            <person name="Roscito J.G."/>
            <person name="Kirilenko B.M."/>
            <person name="Davalos L.M."/>
            <person name="Corthals A.P."/>
            <person name="Power M.L."/>
            <person name="Jones G."/>
            <person name="Ransome R.D."/>
            <person name="Dechmann D.K.N."/>
            <person name="Locatelli A.G."/>
            <person name="Puechmaille S.J."/>
            <person name="Fedrigo O."/>
            <person name="Jarvis E.D."/>
            <person name="Hiller M."/>
            <person name="Vernes S.C."/>
            <person name="Myers E.W."/>
            <person name="Teeling E.C."/>
        </authorList>
    </citation>
    <scope>NUCLEOTIDE SEQUENCE [LARGE SCALE GENOMIC DNA]</scope>
    <source>
        <strain evidence="2">Bat1K_MPI-CBG_1</strain>
    </source>
</reference>
<evidence type="ECO:0000256" key="1">
    <source>
        <dbReference type="SAM" id="Phobius"/>
    </source>
</evidence>
<evidence type="ECO:0000313" key="3">
    <source>
        <dbReference type="Proteomes" id="UP000664940"/>
    </source>
</evidence>
<dbReference type="Proteomes" id="UP000664940">
    <property type="component" value="Unassembled WGS sequence"/>
</dbReference>
<keyword evidence="1" id="KW-1133">Transmembrane helix</keyword>
<keyword evidence="1" id="KW-0472">Membrane</keyword>